<dbReference type="SUPFAM" id="SSF161098">
    <property type="entry name" value="MetI-like"/>
    <property type="match status" value="1"/>
</dbReference>
<protein>
    <submittedName>
        <fullName evidence="9">Sugar ABC transporter permease</fullName>
    </submittedName>
</protein>
<dbReference type="Gene3D" id="1.10.3720.10">
    <property type="entry name" value="MetI-like"/>
    <property type="match status" value="1"/>
</dbReference>
<evidence type="ECO:0000256" key="4">
    <source>
        <dbReference type="ARBA" id="ARBA00022692"/>
    </source>
</evidence>
<keyword evidence="2 7" id="KW-0813">Transport</keyword>
<comment type="similarity">
    <text evidence="7">Belongs to the binding-protein-dependent transport system permease family.</text>
</comment>
<comment type="subcellular location">
    <subcellularLocation>
        <location evidence="1 7">Cell membrane</location>
        <topology evidence="1 7">Multi-pass membrane protein</topology>
    </subcellularLocation>
</comment>
<evidence type="ECO:0000259" key="8">
    <source>
        <dbReference type="PROSITE" id="PS50928"/>
    </source>
</evidence>
<dbReference type="PANTHER" id="PTHR30193:SF37">
    <property type="entry name" value="INNER MEMBRANE ABC TRANSPORTER PERMEASE PROTEIN YCJO"/>
    <property type="match status" value="1"/>
</dbReference>
<evidence type="ECO:0000256" key="7">
    <source>
        <dbReference type="RuleBase" id="RU363032"/>
    </source>
</evidence>
<evidence type="ECO:0000313" key="10">
    <source>
        <dbReference type="Proteomes" id="UP000823823"/>
    </source>
</evidence>
<feature type="transmembrane region" description="Helical" evidence="7">
    <location>
        <begin position="85"/>
        <end position="107"/>
    </location>
</feature>
<dbReference type="AlphaFoldDB" id="A0A9D2LBM8"/>
<dbReference type="InterPro" id="IPR035906">
    <property type="entry name" value="MetI-like_sf"/>
</dbReference>
<feature type="transmembrane region" description="Helical" evidence="7">
    <location>
        <begin position="119"/>
        <end position="139"/>
    </location>
</feature>
<evidence type="ECO:0000256" key="5">
    <source>
        <dbReference type="ARBA" id="ARBA00022989"/>
    </source>
</evidence>
<accession>A0A9D2LBM8</accession>
<dbReference type="PANTHER" id="PTHR30193">
    <property type="entry name" value="ABC TRANSPORTER PERMEASE PROTEIN"/>
    <property type="match status" value="1"/>
</dbReference>
<dbReference type="CDD" id="cd06261">
    <property type="entry name" value="TM_PBP2"/>
    <property type="match status" value="1"/>
</dbReference>
<reference evidence="9" key="1">
    <citation type="journal article" date="2021" name="PeerJ">
        <title>Extensive microbial diversity within the chicken gut microbiome revealed by metagenomics and culture.</title>
        <authorList>
            <person name="Gilroy R."/>
            <person name="Ravi A."/>
            <person name="Getino M."/>
            <person name="Pursley I."/>
            <person name="Horton D.L."/>
            <person name="Alikhan N.F."/>
            <person name="Baker D."/>
            <person name="Gharbi K."/>
            <person name="Hall N."/>
            <person name="Watson M."/>
            <person name="Adriaenssens E.M."/>
            <person name="Foster-Nyarko E."/>
            <person name="Jarju S."/>
            <person name="Secka A."/>
            <person name="Antonio M."/>
            <person name="Oren A."/>
            <person name="Chaudhuri R.R."/>
            <person name="La Ragione R."/>
            <person name="Hildebrand F."/>
            <person name="Pallen M.J."/>
        </authorList>
    </citation>
    <scope>NUCLEOTIDE SEQUENCE</scope>
    <source>
        <strain evidence="9">ChiHjej13B12-24818</strain>
    </source>
</reference>
<dbReference type="GO" id="GO:0005886">
    <property type="term" value="C:plasma membrane"/>
    <property type="evidence" value="ECO:0007669"/>
    <property type="project" value="UniProtKB-SubCell"/>
</dbReference>
<feature type="transmembrane region" description="Helical" evidence="7">
    <location>
        <begin position="167"/>
        <end position="188"/>
    </location>
</feature>
<gene>
    <name evidence="9" type="ORF">H9786_03965</name>
</gene>
<keyword evidence="6 7" id="KW-0472">Membrane</keyword>
<name>A0A9D2LBM8_9MICO</name>
<evidence type="ECO:0000256" key="3">
    <source>
        <dbReference type="ARBA" id="ARBA00022475"/>
    </source>
</evidence>
<keyword evidence="4 7" id="KW-0812">Transmembrane</keyword>
<evidence type="ECO:0000256" key="6">
    <source>
        <dbReference type="ARBA" id="ARBA00023136"/>
    </source>
</evidence>
<keyword evidence="5 7" id="KW-1133">Transmembrane helix</keyword>
<keyword evidence="3" id="KW-1003">Cell membrane</keyword>
<feature type="transmembrane region" description="Helical" evidence="7">
    <location>
        <begin position="21"/>
        <end position="41"/>
    </location>
</feature>
<feature type="domain" description="ABC transmembrane type-1" evidence="8">
    <location>
        <begin position="81"/>
        <end position="294"/>
    </location>
</feature>
<reference evidence="9" key="2">
    <citation type="submission" date="2021-04" db="EMBL/GenBank/DDBJ databases">
        <authorList>
            <person name="Gilroy R."/>
        </authorList>
    </citation>
    <scope>NUCLEOTIDE SEQUENCE</scope>
    <source>
        <strain evidence="9">ChiHjej13B12-24818</strain>
    </source>
</reference>
<dbReference type="Pfam" id="PF00528">
    <property type="entry name" value="BPD_transp_1"/>
    <property type="match status" value="1"/>
</dbReference>
<feature type="transmembrane region" description="Helical" evidence="7">
    <location>
        <begin position="273"/>
        <end position="293"/>
    </location>
</feature>
<dbReference type="PROSITE" id="PS50928">
    <property type="entry name" value="ABC_TM1"/>
    <property type="match status" value="1"/>
</dbReference>
<dbReference type="EMBL" id="DWZH01000031">
    <property type="protein sequence ID" value="HJB09677.1"/>
    <property type="molecule type" value="Genomic_DNA"/>
</dbReference>
<dbReference type="InterPro" id="IPR000515">
    <property type="entry name" value="MetI-like"/>
</dbReference>
<evidence type="ECO:0000256" key="1">
    <source>
        <dbReference type="ARBA" id="ARBA00004651"/>
    </source>
</evidence>
<dbReference type="InterPro" id="IPR051393">
    <property type="entry name" value="ABC_transporter_permease"/>
</dbReference>
<evidence type="ECO:0000256" key="2">
    <source>
        <dbReference type="ARBA" id="ARBA00022448"/>
    </source>
</evidence>
<organism evidence="9 10">
    <name type="scientific">Candidatus Brachybacterium merdavium</name>
    <dbReference type="NCBI Taxonomy" id="2838513"/>
    <lineage>
        <taxon>Bacteria</taxon>
        <taxon>Bacillati</taxon>
        <taxon>Actinomycetota</taxon>
        <taxon>Actinomycetes</taxon>
        <taxon>Micrococcales</taxon>
        <taxon>Dermabacteraceae</taxon>
        <taxon>Brachybacterium</taxon>
    </lineage>
</organism>
<sequence>MSVITRTPLRPNAIKERRRRGVVAAIFLLPAFILFCLFFVGPGALGLYYSFTDYKGYGIPEFIGLDNYKGLFTDGDFYASLTRTFLYTIVTVPFGYILSLVISALVVSKSAKGATVAQVIFFFPWLISPIVTGVIWRWLFGENFGLVNYLLSSVGLDPMKWASDPNLALIVVILAGSWGSTAFSMLLFMSAIRNIPNSYLEAASLDGAGTIIRFVRITWPLLRPTSFMVILLGTINAMKEFAMIQSLNGGGPGKSNVLIVQYIYETGFERSQIGYASAVSMILMVILLVIALIQTRFDRSDLD</sequence>
<dbReference type="Proteomes" id="UP000823823">
    <property type="component" value="Unassembled WGS sequence"/>
</dbReference>
<comment type="caution">
    <text evidence="9">The sequence shown here is derived from an EMBL/GenBank/DDBJ whole genome shotgun (WGS) entry which is preliminary data.</text>
</comment>
<evidence type="ECO:0000313" key="9">
    <source>
        <dbReference type="EMBL" id="HJB09677.1"/>
    </source>
</evidence>
<proteinExistence type="inferred from homology"/>
<dbReference type="GO" id="GO:0055085">
    <property type="term" value="P:transmembrane transport"/>
    <property type="evidence" value="ECO:0007669"/>
    <property type="project" value="InterPro"/>
</dbReference>